<dbReference type="Proteomes" id="UP000076063">
    <property type="component" value="Unassembled WGS sequence"/>
</dbReference>
<proteinExistence type="predicted"/>
<dbReference type="EMBL" id="FJZI01000001">
    <property type="protein sequence ID" value="CZX01126.1"/>
    <property type="molecule type" value="Genomic_DNA"/>
</dbReference>
<dbReference type="AlphaFoldDB" id="A0A822WL72"/>
<comment type="caution">
    <text evidence="3">The sequence shown here is derived from an EMBL/GenBank/DDBJ whole genome shotgun (WGS) entry which is preliminary data.</text>
</comment>
<dbReference type="GO" id="GO:0003677">
    <property type="term" value="F:DNA binding"/>
    <property type="evidence" value="ECO:0007669"/>
    <property type="project" value="UniProtKB-KW"/>
</dbReference>
<evidence type="ECO:0000256" key="1">
    <source>
        <dbReference type="ARBA" id="ARBA00023125"/>
    </source>
</evidence>
<dbReference type="InterPro" id="IPR036388">
    <property type="entry name" value="WH-like_DNA-bd_sf"/>
</dbReference>
<dbReference type="GO" id="GO:0006355">
    <property type="term" value="P:regulation of DNA-templated transcription"/>
    <property type="evidence" value="ECO:0007669"/>
    <property type="project" value="InterPro"/>
</dbReference>
<dbReference type="Gene3D" id="1.10.10.10">
    <property type="entry name" value="Winged helix-like DNA-binding domain superfamily/Winged helix DNA-binding domain"/>
    <property type="match status" value="1"/>
</dbReference>
<feature type="domain" description="HTH luxR-type" evidence="2">
    <location>
        <begin position="130"/>
        <end position="195"/>
    </location>
</feature>
<keyword evidence="1 3" id="KW-0238">DNA-binding</keyword>
<dbReference type="CDD" id="cd06170">
    <property type="entry name" value="LuxR_C_like"/>
    <property type="match status" value="1"/>
</dbReference>
<sequence>MLNILIQETDLFFQAGLQNFLENFFKQNFNRAITFNLDLTHENVSQADIIVLSLCQGETLTCFPELLARKKGIVIGFVDDELRFSASPSCFQDIIFLSRRASLDRISGDLFIAWFRTQLPGYKWTKRNCFDCQHKGLSRQQIRIMVNFYRGLSVVQIAHALEMSEKTVFTHKYMMMQKFNLRSDYELIALLRRLMEKKSQPNQLRDFLENDYV</sequence>
<evidence type="ECO:0000313" key="4">
    <source>
        <dbReference type="Proteomes" id="UP000076063"/>
    </source>
</evidence>
<name>A0A822WL72_9ENTR</name>
<evidence type="ECO:0000259" key="2">
    <source>
        <dbReference type="PROSITE" id="PS50043"/>
    </source>
</evidence>
<protein>
    <submittedName>
        <fullName evidence="3">Response regulator containing a CheY-like receiver domain and an HTH DNA-binding domain</fullName>
    </submittedName>
</protein>
<organism evidence="3 4">
    <name type="scientific">Enterobacter bugandensis</name>
    <dbReference type="NCBI Taxonomy" id="881260"/>
    <lineage>
        <taxon>Bacteria</taxon>
        <taxon>Pseudomonadati</taxon>
        <taxon>Pseudomonadota</taxon>
        <taxon>Gammaproteobacteria</taxon>
        <taxon>Enterobacterales</taxon>
        <taxon>Enterobacteriaceae</taxon>
        <taxon>Enterobacter</taxon>
    </lineage>
</organism>
<dbReference type="SUPFAM" id="SSF46894">
    <property type="entry name" value="C-terminal effector domain of the bipartite response regulators"/>
    <property type="match status" value="1"/>
</dbReference>
<dbReference type="RefSeq" id="WP_063153871.1">
    <property type="nucleotide sequence ID" value="NZ_CP039452.1"/>
</dbReference>
<dbReference type="InterPro" id="IPR000792">
    <property type="entry name" value="Tscrpt_reg_LuxR_C"/>
</dbReference>
<gene>
    <name evidence="3" type="ORF">SAMEA2273372_00219</name>
</gene>
<accession>A0A822WL72</accession>
<evidence type="ECO:0000313" key="3">
    <source>
        <dbReference type="EMBL" id="CZX01126.1"/>
    </source>
</evidence>
<dbReference type="SMART" id="SM00421">
    <property type="entry name" value="HTH_LUXR"/>
    <property type="match status" value="1"/>
</dbReference>
<dbReference type="PROSITE" id="PS50043">
    <property type="entry name" value="HTH_LUXR_2"/>
    <property type="match status" value="1"/>
</dbReference>
<dbReference type="InterPro" id="IPR016032">
    <property type="entry name" value="Sig_transdc_resp-reg_C-effctor"/>
</dbReference>
<reference evidence="3 4" key="1">
    <citation type="submission" date="2016-03" db="EMBL/GenBank/DDBJ databases">
        <authorList>
            <consortium name="Pathogen Informatics"/>
        </authorList>
    </citation>
    <scope>NUCLEOTIDE SEQUENCE [LARGE SCALE GENOMIC DNA]</scope>
    <source>
        <strain evidence="4">e1527</strain>
    </source>
</reference>
<dbReference type="Pfam" id="PF00196">
    <property type="entry name" value="GerE"/>
    <property type="match status" value="1"/>
</dbReference>